<organism evidence="2 3">
    <name type="scientific">Leucobacter coleopterorum</name>
    <dbReference type="NCBI Taxonomy" id="2714933"/>
    <lineage>
        <taxon>Bacteria</taxon>
        <taxon>Bacillati</taxon>
        <taxon>Actinomycetota</taxon>
        <taxon>Actinomycetes</taxon>
        <taxon>Micrococcales</taxon>
        <taxon>Microbacteriaceae</taxon>
        <taxon>Leucobacter</taxon>
    </lineage>
</organism>
<feature type="transmembrane region" description="Helical" evidence="1">
    <location>
        <begin position="90"/>
        <end position="120"/>
    </location>
</feature>
<keyword evidence="3" id="KW-1185">Reference proteome</keyword>
<feature type="transmembrane region" description="Helical" evidence="1">
    <location>
        <begin position="126"/>
        <end position="147"/>
    </location>
</feature>
<keyword evidence="1" id="KW-1133">Transmembrane helix</keyword>
<feature type="transmembrane region" description="Helical" evidence="1">
    <location>
        <begin position="22"/>
        <end position="41"/>
    </location>
</feature>
<keyword evidence="1" id="KW-0472">Membrane</keyword>
<accession>A0ABX6JU30</accession>
<dbReference type="EMBL" id="CP049933">
    <property type="protein sequence ID" value="QIM17777.1"/>
    <property type="molecule type" value="Genomic_DNA"/>
</dbReference>
<evidence type="ECO:0008006" key="4">
    <source>
        <dbReference type="Google" id="ProtNLM"/>
    </source>
</evidence>
<name>A0ABX6JU30_9MICO</name>
<evidence type="ECO:0000256" key="1">
    <source>
        <dbReference type="SAM" id="Phobius"/>
    </source>
</evidence>
<dbReference type="RefSeq" id="WP_166328661.1">
    <property type="nucleotide sequence ID" value="NZ_CP049933.1"/>
</dbReference>
<feature type="transmembrane region" description="Helical" evidence="1">
    <location>
        <begin position="47"/>
        <end position="69"/>
    </location>
</feature>
<keyword evidence="1" id="KW-0812">Transmembrane</keyword>
<proteinExistence type="predicted"/>
<evidence type="ECO:0000313" key="2">
    <source>
        <dbReference type="EMBL" id="QIM17777.1"/>
    </source>
</evidence>
<sequence>MTRTTDALDMPRRRDLLRAMDLAVDIGFGVLLLVCGVRYFIYHPLTGNGPLILALAICAGVSYAVGVLGRQQPQPTASPRLTSVRSRQGLGLLLATAFWLPLVVLAPSFGWCAFALFFAVHRVLSGRVAAILSFAVVVAVSLGLFFMSRVRIWVSFSAPSLGPCARLRLLEP</sequence>
<reference evidence="2 3" key="1">
    <citation type="submission" date="2020-03" db="EMBL/GenBank/DDBJ databases">
        <title>Leucobacter sp. nov., isolated from beetles.</title>
        <authorList>
            <person name="Hyun D.-W."/>
            <person name="Bae J.-W."/>
        </authorList>
    </citation>
    <scope>NUCLEOTIDE SEQUENCE [LARGE SCALE GENOMIC DNA]</scope>
    <source>
        <strain evidence="2 3">HDW9A</strain>
    </source>
</reference>
<evidence type="ECO:0000313" key="3">
    <source>
        <dbReference type="Proteomes" id="UP000503441"/>
    </source>
</evidence>
<gene>
    <name evidence="2" type="ORF">G7066_02025</name>
</gene>
<dbReference type="Proteomes" id="UP000503441">
    <property type="component" value="Chromosome"/>
</dbReference>
<protein>
    <recommendedName>
        <fullName evidence="4">Tripartite tricarboxylate transporter TctB family protein</fullName>
    </recommendedName>
</protein>